<dbReference type="EMBL" id="NSLI01000003">
    <property type="protein sequence ID" value="PAX07819.1"/>
    <property type="molecule type" value="Genomic_DNA"/>
</dbReference>
<comment type="caution">
    <text evidence="3">The sequence shown here is derived from an EMBL/GenBank/DDBJ whole genome shotgun (WGS) entry which is preliminary data.</text>
</comment>
<dbReference type="PANTHER" id="PTHR43540:SF6">
    <property type="entry name" value="ISOCHORISMATASE-LIKE DOMAIN-CONTAINING PROTEIN"/>
    <property type="match status" value="1"/>
</dbReference>
<proteinExistence type="predicted"/>
<keyword evidence="4" id="KW-1185">Reference proteome</keyword>
<dbReference type="GO" id="GO:0016787">
    <property type="term" value="F:hydrolase activity"/>
    <property type="evidence" value="ECO:0007669"/>
    <property type="project" value="UniProtKB-KW"/>
</dbReference>
<evidence type="ECO:0000313" key="3">
    <source>
        <dbReference type="EMBL" id="PAX07819.1"/>
    </source>
</evidence>
<dbReference type="RefSeq" id="WP_095998062.1">
    <property type="nucleotide sequence ID" value="NZ_NSLI01000003.1"/>
</dbReference>
<organism evidence="3 4">
    <name type="scientific">Sphingomonas lenta</name>
    <dbReference type="NCBI Taxonomy" id="1141887"/>
    <lineage>
        <taxon>Bacteria</taxon>
        <taxon>Pseudomonadati</taxon>
        <taxon>Pseudomonadota</taxon>
        <taxon>Alphaproteobacteria</taxon>
        <taxon>Sphingomonadales</taxon>
        <taxon>Sphingomonadaceae</taxon>
        <taxon>Sphingomonas</taxon>
    </lineage>
</organism>
<evidence type="ECO:0000259" key="2">
    <source>
        <dbReference type="Pfam" id="PF00857"/>
    </source>
</evidence>
<dbReference type="AlphaFoldDB" id="A0A2A2SF01"/>
<reference evidence="4" key="1">
    <citation type="submission" date="2017-09" db="EMBL/GenBank/DDBJ databases">
        <authorList>
            <person name="Feng G."/>
            <person name="Zhu H."/>
        </authorList>
    </citation>
    <scope>NUCLEOTIDE SEQUENCE [LARGE SCALE GENOMIC DNA]</scope>
    <source>
        <strain evidence="4">1PNM-20</strain>
    </source>
</reference>
<dbReference type="CDD" id="cd00431">
    <property type="entry name" value="cysteine_hydrolases"/>
    <property type="match status" value="1"/>
</dbReference>
<dbReference type="InterPro" id="IPR000868">
    <property type="entry name" value="Isochorismatase-like_dom"/>
</dbReference>
<dbReference type="SUPFAM" id="SSF52499">
    <property type="entry name" value="Isochorismatase-like hydrolases"/>
    <property type="match status" value="1"/>
</dbReference>
<name>A0A2A2SF01_9SPHN</name>
<evidence type="ECO:0000313" key="4">
    <source>
        <dbReference type="Proteomes" id="UP000218151"/>
    </source>
</evidence>
<sequence length="206" mass="22826">MAEQGEDQSGGEACTTEREPAAGRTALLIIDMFNTLDFGGGEKMRPAAEAAADAIARLRDEATEAGVPVVYVNDNYDQWHSERSRLVEMCRNSRGRALAEKLEPRADDFFIIKPQFSGFYATNLPVLLPHLEVSRLVLTGVAADICILFTAADAHMREYELWVPEDCTAASDAQRAEWALEIMRGSMKAEIAPTTKMTLKDWIDRA</sequence>
<dbReference type="InterPro" id="IPR050272">
    <property type="entry name" value="Isochorismatase-like_hydrls"/>
</dbReference>
<feature type="domain" description="Isochorismatase-like" evidence="2">
    <location>
        <begin position="25"/>
        <end position="186"/>
    </location>
</feature>
<keyword evidence="1" id="KW-0378">Hydrolase</keyword>
<dbReference type="OrthoDB" id="8477867at2"/>
<dbReference type="Gene3D" id="3.40.50.850">
    <property type="entry name" value="Isochorismatase-like"/>
    <property type="match status" value="1"/>
</dbReference>
<dbReference type="Pfam" id="PF00857">
    <property type="entry name" value="Isochorismatase"/>
    <property type="match status" value="1"/>
</dbReference>
<dbReference type="PANTHER" id="PTHR43540">
    <property type="entry name" value="PEROXYUREIDOACRYLATE/UREIDOACRYLATE AMIDOHYDROLASE-RELATED"/>
    <property type="match status" value="1"/>
</dbReference>
<evidence type="ECO:0000256" key="1">
    <source>
        <dbReference type="ARBA" id="ARBA00022801"/>
    </source>
</evidence>
<dbReference type="InterPro" id="IPR036380">
    <property type="entry name" value="Isochorismatase-like_sf"/>
</dbReference>
<accession>A0A2A2SF01</accession>
<dbReference type="Proteomes" id="UP000218151">
    <property type="component" value="Unassembled WGS sequence"/>
</dbReference>
<protein>
    <submittedName>
        <fullName evidence="3">Isochorismatase</fullName>
    </submittedName>
</protein>
<gene>
    <name evidence="3" type="ORF">CKY28_09330</name>
</gene>